<gene>
    <name evidence="2" type="ORF">GXN76_12090</name>
</gene>
<evidence type="ECO:0000256" key="1">
    <source>
        <dbReference type="SAM" id="MobiDB-lite"/>
    </source>
</evidence>
<dbReference type="AlphaFoldDB" id="A0A7D4BI66"/>
<dbReference type="RefSeq" id="WP_173223503.1">
    <property type="nucleotide sequence ID" value="NZ_CP048104.1"/>
</dbReference>
<feature type="compositionally biased region" description="Basic and acidic residues" evidence="1">
    <location>
        <begin position="1"/>
        <end position="30"/>
    </location>
</feature>
<organism evidence="2 3">
    <name type="scientific">Kroppenstedtia pulmonis</name>
    <dbReference type="NCBI Taxonomy" id="1380685"/>
    <lineage>
        <taxon>Bacteria</taxon>
        <taxon>Bacillati</taxon>
        <taxon>Bacillota</taxon>
        <taxon>Bacilli</taxon>
        <taxon>Bacillales</taxon>
        <taxon>Thermoactinomycetaceae</taxon>
        <taxon>Kroppenstedtia</taxon>
    </lineage>
</organism>
<dbReference type="KEGG" id="kpul:GXN76_12090"/>
<reference evidence="2 3" key="1">
    <citation type="submission" date="2020-01" db="EMBL/GenBank/DDBJ databases">
        <authorList>
            <person name="Gulvik C.A."/>
            <person name="Batra D.G."/>
        </authorList>
    </citation>
    <scope>NUCLEOTIDE SEQUENCE [LARGE SCALE GENOMIC DNA]</scope>
    <source>
        <strain evidence="2 3">W9323</strain>
    </source>
</reference>
<sequence>MKRNGENEKNIYEKVDQMTGRVKEDEQAQEKDEEVELMQDQVYDGPVIDGPTDVMEKIRRTNKDS</sequence>
<accession>A0A7D4BI66</accession>
<feature type="region of interest" description="Disordered" evidence="1">
    <location>
        <begin position="1"/>
        <end position="34"/>
    </location>
</feature>
<evidence type="ECO:0000313" key="3">
    <source>
        <dbReference type="Proteomes" id="UP000503088"/>
    </source>
</evidence>
<proteinExistence type="predicted"/>
<evidence type="ECO:0000313" key="2">
    <source>
        <dbReference type="EMBL" id="QKG85135.1"/>
    </source>
</evidence>
<dbReference type="Proteomes" id="UP000503088">
    <property type="component" value="Chromosome"/>
</dbReference>
<protein>
    <submittedName>
        <fullName evidence="2">Uncharacterized protein</fullName>
    </submittedName>
</protein>
<keyword evidence="3" id="KW-1185">Reference proteome</keyword>
<dbReference type="EMBL" id="CP048104">
    <property type="protein sequence ID" value="QKG85135.1"/>
    <property type="molecule type" value="Genomic_DNA"/>
</dbReference>
<name>A0A7D4BI66_9BACL</name>